<feature type="transmembrane region" description="Helical" evidence="7">
    <location>
        <begin position="252"/>
        <end position="280"/>
    </location>
</feature>
<evidence type="ECO:0000256" key="4">
    <source>
        <dbReference type="ARBA" id="ARBA00022692"/>
    </source>
</evidence>
<dbReference type="InterPro" id="IPR035906">
    <property type="entry name" value="MetI-like_sf"/>
</dbReference>
<comment type="caution">
    <text evidence="9">The sequence shown here is derived from an EMBL/GenBank/DDBJ whole genome shotgun (WGS) entry which is preliminary data.</text>
</comment>
<dbReference type="Pfam" id="PF00528">
    <property type="entry name" value="BPD_transp_1"/>
    <property type="match status" value="1"/>
</dbReference>
<dbReference type="GO" id="GO:0005886">
    <property type="term" value="C:plasma membrane"/>
    <property type="evidence" value="ECO:0007669"/>
    <property type="project" value="UniProtKB-SubCell"/>
</dbReference>
<keyword evidence="2 7" id="KW-0813">Transport</keyword>
<comment type="similarity">
    <text evidence="7">Belongs to the binding-protein-dependent transport system permease family.</text>
</comment>
<dbReference type="InterPro" id="IPR000515">
    <property type="entry name" value="MetI-like"/>
</dbReference>
<keyword evidence="3" id="KW-1003">Cell membrane</keyword>
<gene>
    <name evidence="9" type="ORF">O0554_20670</name>
</gene>
<dbReference type="GO" id="GO:0055085">
    <property type="term" value="P:transmembrane transport"/>
    <property type="evidence" value="ECO:0007669"/>
    <property type="project" value="InterPro"/>
</dbReference>
<name>A0AAP3DJA3_BRELA</name>
<keyword evidence="4 7" id="KW-0812">Transmembrane</keyword>
<dbReference type="AlphaFoldDB" id="A0AAP3DJA3"/>
<feature type="transmembrane region" description="Helical" evidence="7">
    <location>
        <begin position="80"/>
        <end position="101"/>
    </location>
</feature>
<evidence type="ECO:0000256" key="7">
    <source>
        <dbReference type="RuleBase" id="RU363032"/>
    </source>
</evidence>
<dbReference type="EMBL" id="JAPTNE010000033">
    <property type="protein sequence ID" value="MCZ0809286.1"/>
    <property type="molecule type" value="Genomic_DNA"/>
</dbReference>
<evidence type="ECO:0000313" key="9">
    <source>
        <dbReference type="EMBL" id="MCZ0809286.1"/>
    </source>
</evidence>
<evidence type="ECO:0000259" key="8">
    <source>
        <dbReference type="PROSITE" id="PS50928"/>
    </source>
</evidence>
<sequence>MFKFLKQIIIMLILVIIMAGLPQMLAINEDGLLFITPENVILQTGALIHDVSQGTLGQYTSGANIRNISEDIFPFAKQSFILLLSSLLVSIIVSILFGLFLHRWRIITWIKKVLDFISIIPDFILILFFLFLTVTIYKTTGVRLLTISPLSKDFSRIWFPILVLSIGPMLYLVKLVDLKYKQVGGEDYVRTAVAKGLGGLHVRLHHMYKNIKPFFIADLKKAISISVTNLFIVEYLLNVSGITRFIFGTYQFNIVVIGLCILLLITGLVYAIIRFFLYLFERGFIYE</sequence>
<dbReference type="SUPFAM" id="SSF161098">
    <property type="entry name" value="MetI-like"/>
    <property type="match status" value="1"/>
</dbReference>
<evidence type="ECO:0000256" key="3">
    <source>
        <dbReference type="ARBA" id="ARBA00022475"/>
    </source>
</evidence>
<dbReference type="PANTHER" id="PTHR30465">
    <property type="entry name" value="INNER MEMBRANE ABC TRANSPORTER"/>
    <property type="match status" value="1"/>
</dbReference>
<dbReference type="PROSITE" id="PS50928">
    <property type="entry name" value="ABC_TM1"/>
    <property type="match status" value="1"/>
</dbReference>
<keyword evidence="5 7" id="KW-1133">Transmembrane helix</keyword>
<feature type="transmembrane region" description="Helical" evidence="7">
    <location>
        <begin position="7"/>
        <end position="27"/>
    </location>
</feature>
<protein>
    <submittedName>
        <fullName evidence="9">ABC transporter permease subunit</fullName>
    </submittedName>
</protein>
<organism evidence="9 10">
    <name type="scientific">Brevibacillus laterosporus</name>
    <name type="common">Bacillus laterosporus</name>
    <dbReference type="NCBI Taxonomy" id="1465"/>
    <lineage>
        <taxon>Bacteria</taxon>
        <taxon>Bacillati</taxon>
        <taxon>Bacillota</taxon>
        <taxon>Bacilli</taxon>
        <taxon>Bacillales</taxon>
        <taxon>Paenibacillaceae</taxon>
        <taxon>Brevibacillus</taxon>
    </lineage>
</organism>
<dbReference type="PANTHER" id="PTHR30465:SF44">
    <property type="entry name" value="ABC-TYPE DIPEPTIDE_OLIGOPEPTIDE TRANSPORT SYSTEM, PERMEASE COMPONENT"/>
    <property type="match status" value="1"/>
</dbReference>
<reference evidence="9" key="1">
    <citation type="submission" date="2022-09" db="EMBL/GenBank/DDBJ databases">
        <title>Genome analysis and characterization of larvicidal activity of Brevibacillus strains.</title>
        <authorList>
            <person name="Patrusheva E.V."/>
            <person name="Izotova A.O."/>
            <person name="Toshchakov S.V."/>
            <person name="Sineoky S.P."/>
        </authorList>
    </citation>
    <scope>NUCLEOTIDE SEQUENCE</scope>
    <source>
        <strain evidence="9">VKPM_B-13247</strain>
    </source>
</reference>
<comment type="subcellular location">
    <subcellularLocation>
        <location evidence="1 7">Cell membrane</location>
        <topology evidence="1 7">Multi-pass membrane protein</topology>
    </subcellularLocation>
</comment>
<evidence type="ECO:0000256" key="5">
    <source>
        <dbReference type="ARBA" id="ARBA00022989"/>
    </source>
</evidence>
<keyword evidence="6 7" id="KW-0472">Membrane</keyword>
<proteinExistence type="inferred from homology"/>
<dbReference type="Proteomes" id="UP001077662">
    <property type="component" value="Unassembled WGS sequence"/>
</dbReference>
<evidence type="ECO:0000313" key="10">
    <source>
        <dbReference type="Proteomes" id="UP001077662"/>
    </source>
</evidence>
<feature type="transmembrane region" description="Helical" evidence="7">
    <location>
        <begin position="157"/>
        <end position="173"/>
    </location>
</feature>
<evidence type="ECO:0000256" key="6">
    <source>
        <dbReference type="ARBA" id="ARBA00023136"/>
    </source>
</evidence>
<accession>A0AAP3DJA3</accession>
<dbReference type="RefSeq" id="WP_239586205.1">
    <property type="nucleotide sequence ID" value="NZ_CP032410.1"/>
</dbReference>
<feature type="transmembrane region" description="Helical" evidence="7">
    <location>
        <begin position="113"/>
        <end position="137"/>
    </location>
</feature>
<evidence type="ECO:0000256" key="1">
    <source>
        <dbReference type="ARBA" id="ARBA00004651"/>
    </source>
</evidence>
<feature type="domain" description="ABC transmembrane type-1" evidence="8">
    <location>
        <begin position="76"/>
        <end position="274"/>
    </location>
</feature>
<evidence type="ECO:0000256" key="2">
    <source>
        <dbReference type="ARBA" id="ARBA00022448"/>
    </source>
</evidence>